<dbReference type="InterPro" id="IPR010652">
    <property type="entry name" value="DUF1232"/>
</dbReference>
<feature type="domain" description="DUF1232" evidence="5">
    <location>
        <begin position="31"/>
        <end position="65"/>
    </location>
</feature>
<sequence length="97" mass="10267">MAAHATHIPFAADITAAYYCALDKDTPFRVRAALFGALAYFILPIDSVPDFLPFVGFTDDAAVLATALNLLAGHIAPRHREAAEAALARLRGSADAL</sequence>
<reference evidence="6 7" key="1">
    <citation type="submission" date="2022-04" db="EMBL/GenBank/DDBJ databases">
        <authorList>
            <person name="Grouzdev D.S."/>
            <person name="Pantiukh K.S."/>
            <person name="Krutkina M.S."/>
        </authorList>
    </citation>
    <scope>NUCLEOTIDE SEQUENCE [LARGE SCALE GENOMIC DNA]</scope>
    <source>
        <strain evidence="6 7">6x-1</strain>
    </source>
</reference>
<evidence type="ECO:0000256" key="1">
    <source>
        <dbReference type="ARBA" id="ARBA00004127"/>
    </source>
</evidence>
<keyword evidence="3" id="KW-1133">Transmembrane helix</keyword>
<evidence type="ECO:0000256" key="3">
    <source>
        <dbReference type="ARBA" id="ARBA00022989"/>
    </source>
</evidence>
<evidence type="ECO:0000313" key="6">
    <source>
        <dbReference type="EMBL" id="MCK0198418.1"/>
    </source>
</evidence>
<dbReference type="EMBL" id="JALKCH010000011">
    <property type="protein sequence ID" value="MCK0198418.1"/>
    <property type="molecule type" value="Genomic_DNA"/>
</dbReference>
<dbReference type="Proteomes" id="UP001203284">
    <property type="component" value="Unassembled WGS sequence"/>
</dbReference>
<proteinExistence type="predicted"/>
<dbReference type="Pfam" id="PF06803">
    <property type="entry name" value="DUF1232"/>
    <property type="match status" value="1"/>
</dbReference>
<accession>A0ABT0DEM2</accession>
<keyword evidence="2" id="KW-0812">Transmembrane</keyword>
<organism evidence="6 7">
    <name type="scientific">Ancylobacter crimeensis</name>
    <dbReference type="NCBI Taxonomy" id="2579147"/>
    <lineage>
        <taxon>Bacteria</taxon>
        <taxon>Pseudomonadati</taxon>
        <taxon>Pseudomonadota</taxon>
        <taxon>Alphaproteobacteria</taxon>
        <taxon>Hyphomicrobiales</taxon>
        <taxon>Xanthobacteraceae</taxon>
        <taxon>Ancylobacter</taxon>
    </lineage>
</organism>
<protein>
    <submittedName>
        <fullName evidence="6">YkvA family protein</fullName>
    </submittedName>
</protein>
<evidence type="ECO:0000259" key="5">
    <source>
        <dbReference type="Pfam" id="PF06803"/>
    </source>
</evidence>
<evidence type="ECO:0000313" key="7">
    <source>
        <dbReference type="Proteomes" id="UP001203284"/>
    </source>
</evidence>
<evidence type="ECO:0000256" key="2">
    <source>
        <dbReference type="ARBA" id="ARBA00022692"/>
    </source>
</evidence>
<keyword evidence="4" id="KW-0472">Membrane</keyword>
<gene>
    <name evidence="6" type="ORF">MWN34_16010</name>
</gene>
<keyword evidence="7" id="KW-1185">Reference proteome</keyword>
<name>A0ABT0DEM2_9HYPH</name>
<dbReference type="PIRSF" id="PIRSF031804">
    <property type="entry name" value="UCP031804"/>
    <property type="match status" value="1"/>
</dbReference>
<dbReference type="InterPro" id="IPR016983">
    <property type="entry name" value="UCP031804"/>
</dbReference>
<comment type="subcellular location">
    <subcellularLocation>
        <location evidence="1">Endomembrane system</location>
        <topology evidence="1">Multi-pass membrane protein</topology>
    </subcellularLocation>
</comment>
<evidence type="ECO:0000256" key="4">
    <source>
        <dbReference type="ARBA" id="ARBA00023136"/>
    </source>
</evidence>
<comment type="caution">
    <text evidence="6">The sequence shown here is derived from an EMBL/GenBank/DDBJ whole genome shotgun (WGS) entry which is preliminary data.</text>
</comment>